<keyword evidence="1" id="KW-0812">Transmembrane</keyword>
<accession>A0ABY3C5B3</accession>
<evidence type="ECO:0000259" key="2">
    <source>
        <dbReference type="Pfam" id="PF13400"/>
    </source>
</evidence>
<keyword evidence="4" id="KW-1185">Reference proteome</keyword>
<dbReference type="RefSeq" id="WP_143733381.1">
    <property type="nucleotide sequence ID" value="NZ_RYFG02000121.1"/>
</dbReference>
<dbReference type="Proteomes" id="UP000733744">
    <property type="component" value="Unassembled WGS sequence"/>
</dbReference>
<feature type="transmembrane region" description="Helical" evidence="1">
    <location>
        <begin position="35"/>
        <end position="55"/>
    </location>
</feature>
<protein>
    <recommendedName>
        <fullName evidence="2">Putative Flp pilus-assembly TadG-like N-terminal domain-containing protein</fullName>
    </recommendedName>
</protein>
<evidence type="ECO:0000313" key="4">
    <source>
        <dbReference type="Proteomes" id="UP000733744"/>
    </source>
</evidence>
<gene>
    <name evidence="3" type="ORF">EKO24_021840</name>
</gene>
<dbReference type="Pfam" id="PF13400">
    <property type="entry name" value="Tad"/>
    <property type="match status" value="1"/>
</dbReference>
<organism evidence="3 4">
    <name type="scientific">Candidatus Methylobacter oryzae</name>
    <dbReference type="NCBI Taxonomy" id="2497749"/>
    <lineage>
        <taxon>Bacteria</taxon>
        <taxon>Pseudomonadati</taxon>
        <taxon>Pseudomonadota</taxon>
        <taxon>Gammaproteobacteria</taxon>
        <taxon>Methylococcales</taxon>
        <taxon>Methylococcaceae</taxon>
        <taxon>Methylobacter</taxon>
    </lineage>
</organism>
<sequence length="413" mass="42685">MKVKDRLFIHYDLPHTGYRLFKSLPRRMAVGQQGAILPLVAIGMGALLAMTGLALDMGHSYLNKTRMQNALDAAALSGAKTLDETASTATATIAAQNAFTINANDSGNAELQNIAIGNVTVEFSDTLNPFGGGVNPRFVRVGVSASDFAQPTWMLQAIGLTSVPVGARAVAGPSPGLICPEILPVAPCGTGGPTNNYGYTAGQEVQLKFDAKNKGPIGNGNFGNVDVGCGSGANCVRDSMAGAYKGCAKLGDTIPTKPGNNVGPNAQGLNTRFNCPPPGCGGIDTSVYKPDVIIDAGGSGYPDTYSQYMTDRITHNWDLPTPTAQSDPPRRLVAVPVVDCSTAVNGSGDLPLLGLACMFLTQPATHTGNTQTIFAEFLSSGCLGQGSTPGPNPVIGPGPHTIILYKDFGKADS</sequence>
<feature type="domain" description="Putative Flp pilus-assembly TadG-like N-terminal" evidence="2">
    <location>
        <begin position="34"/>
        <end position="79"/>
    </location>
</feature>
<dbReference type="InterPro" id="IPR028087">
    <property type="entry name" value="Tad_N"/>
</dbReference>
<dbReference type="EMBL" id="RYFG02000121">
    <property type="protein sequence ID" value="TRW89692.1"/>
    <property type="molecule type" value="Genomic_DNA"/>
</dbReference>
<comment type="caution">
    <text evidence="3">The sequence shown here is derived from an EMBL/GenBank/DDBJ whole genome shotgun (WGS) entry which is preliminary data.</text>
</comment>
<evidence type="ECO:0000313" key="3">
    <source>
        <dbReference type="EMBL" id="TRW89692.1"/>
    </source>
</evidence>
<name>A0ABY3C5B3_9GAMM</name>
<reference evidence="3 4" key="1">
    <citation type="journal article" date="2019" name="Antonie Van Leeuwenhoek">
        <title>Description of 'Ca. Methylobacter oryzae' KRF1, a novel species from the environmentally important Methylobacter clade 2.</title>
        <authorList>
            <person name="Khatri K."/>
            <person name="Mohite J.A."/>
            <person name="Pandit P.S."/>
            <person name="Bahulikar R."/>
            <person name="Rahalkar M.C."/>
        </authorList>
    </citation>
    <scope>NUCLEOTIDE SEQUENCE [LARGE SCALE GENOMIC DNA]</scope>
    <source>
        <strain evidence="3 4">KRF1</strain>
    </source>
</reference>
<evidence type="ECO:0000256" key="1">
    <source>
        <dbReference type="SAM" id="Phobius"/>
    </source>
</evidence>
<proteinExistence type="predicted"/>
<keyword evidence="1" id="KW-1133">Transmembrane helix</keyword>
<keyword evidence="1" id="KW-0472">Membrane</keyword>